<dbReference type="Proteomes" id="UP000478052">
    <property type="component" value="Unassembled WGS sequence"/>
</dbReference>
<dbReference type="PANTHER" id="PTHR45749">
    <property type="match status" value="1"/>
</dbReference>
<evidence type="ECO:0000313" key="4">
    <source>
        <dbReference type="EMBL" id="KAF0743245.1"/>
    </source>
</evidence>
<evidence type="ECO:0000259" key="1">
    <source>
        <dbReference type="Pfam" id="PF05699"/>
    </source>
</evidence>
<dbReference type="InterPro" id="IPR025398">
    <property type="entry name" value="DUF4371"/>
</dbReference>
<accession>A0A6G0XRQ1</accession>
<dbReference type="InterPro" id="IPR008906">
    <property type="entry name" value="HATC_C_dom"/>
</dbReference>
<comment type="caution">
    <text evidence="4">The sequence shown here is derived from an EMBL/GenBank/DDBJ whole genome shotgun (WGS) entry which is preliminary data.</text>
</comment>
<evidence type="ECO:0000313" key="5">
    <source>
        <dbReference type="Proteomes" id="UP000478052"/>
    </source>
</evidence>
<dbReference type="InterPro" id="IPR029526">
    <property type="entry name" value="PGBD"/>
</dbReference>
<feature type="domain" description="PiggyBac transposable element-derived protein" evidence="2">
    <location>
        <begin position="148"/>
        <end position="235"/>
    </location>
</feature>
<protein>
    <submittedName>
        <fullName evidence="4">Zinc finger MYM-type protein 1-like</fullName>
    </submittedName>
</protein>
<dbReference type="PANTHER" id="PTHR45749:SF23">
    <property type="entry name" value="ZINC FINGER MYM-TYPE PROTEIN 1-LIKE"/>
    <property type="match status" value="1"/>
</dbReference>
<gene>
    <name evidence="4" type="ORF">FWK35_00029689</name>
</gene>
<sequence>MMPNEVHNKVVTATPTLQVDEKTEEIHNYKINDDMNVDSSNNCDTNETNKLLQVQVKDQINARYMPVVNVVGKKENEIMSNKVKDQIYVRTIPTSIDFDKKEASQNCKIKNIETNNVDTLETVKETDMPDFNFMKQNELLVPIPGDGNPIDFFLLLFDDDFINLLVDETNSYAEKEFLRIGHHPSSRISTWKPTDKDEMLTFLALIIHTGTIKLNRLNDYWKKHHLFDITLFNDADDANRGHKKKTRNIDQHREMGVQKSSRSERVNKTFRRIGKYNRKLPREAFFRKLLNGEFKHRNWLLYSHSQNSLFCFYCLLFAQRKTNFSRPGSGQLDNQYCIDNSLKIEINKEEEYWTKLLHRLIETISFLATRGLAFRGDNETIGSKFHGNYLGCLELLSKFDPFLANHIDKYSNKGRGNVSYLTSRICDEFIDLMSKTMLQCIVKEIKIAKYFSIIVDSTPDVTKVDQLTVAVRYICKDGLPVERFIGFLPSVGHKAKEMELELMKMFKNLDIDMINCRGQSFDNAINMSGIYNGLQVWVKQKSSTAEFVPCSAHSLNLAGTFAAELTSMGNTFFLKAQNLYTFFSASTSRWNTLSKELDQIPNAQFLKNLCPTRWSSRHSVCKSIKNEYVGILAALDIIYNDSNQRNAVKHEAKSIYNKIKSLDFVFLLVVWTPLLERFDKTSKSLQFINIDLSCVVSLYDSLVCYIQEQRNNFEIFLSEAIKISGINKFSWEETRTKRRNIFFDEEPSGEVIFSNSDKMKNEAFIPIMDALILQLNKRKEAYTKLCDKFGFFSDIENIEASELQVEFVEEIVQFKKYIINFPKETKNMQGILKYLSNNPSLNTTFPTVEIALKLFICMPCSNASGERSFSVLKRVKNYLRSSLSNEKTSALSILCIENEIVKNISWTSLVKKFSKLKARKKTF</sequence>
<feature type="domain" description="HAT C-terminal dimerisation" evidence="1">
    <location>
        <begin position="828"/>
        <end position="899"/>
    </location>
</feature>
<name>A0A6G0XRQ1_APHCR</name>
<feature type="non-terminal residue" evidence="4">
    <location>
        <position position="923"/>
    </location>
</feature>
<dbReference type="Pfam" id="PF13843">
    <property type="entry name" value="DDE_Tnp_1_7"/>
    <property type="match status" value="1"/>
</dbReference>
<dbReference type="EMBL" id="VUJU01007599">
    <property type="protein sequence ID" value="KAF0743245.1"/>
    <property type="molecule type" value="Genomic_DNA"/>
</dbReference>
<proteinExistence type="predicted"/>
<feature type="domain" description="DUF4371" evidence="3">
    <location>
        <begin position="357"/>
        <end position="533"/>
    </location>
</feature>
<evidence type="ECO:0000259" key="2">
    <source>
        <dbReference type="Pfam" id="PF13843"/>
    </source>
</evidence>
<dbReference type="GO" id="GO:0046983">
    <property type="term" value="F:protein dimerization activity"/>
    <property type="evidence" value="ECO:0007669"/>
    <property type="project" value="InterPro"/>
</dbReference>
<organism evidence="4 5">
    <name type="scientific">Aphis craccivora</name>
    <name type="common">Cowpea aphid</name>
    <dbReference type="NCBI Taxonomy" id="307492"/>
    <lineage>
        <taxon>Eukaryota</taxon>
        <taxon>Metazoa</taxon>
        <taxon>Ecdysozoa</taxon>
        <taxon>Arthropoda</taxon>
        <taxon>Hexapoda</taxon>
        <taxon>Insecta</taxon>
        <taxon>Pterygota</taxon>
        <taxon>Neoptera</taxon>
        <taxon>Paraneoptera</taxon>
        <taxon>Hemiptera</taxon>
        <taxon>Sternorrhyncha</taxon>
        <taxon>Aphidomorpha</taxon>
        <taxon>Aphidoidea</taxon>
        <taxon>Aphididae</taxon>
        <taxon>Aphidini</taxon>
        <taxon>Aphis</taxon>
        <taxon>Aphis</taxon>
    </lineage>
</organism>
<keyword evidence="5" id="KW-1185">Reference proteome</keyword>
<dbReference type="Pfam" id="PF14291">
    <property type="entry name" value="DUF4371"/>
    <property type="match status" value="1"/>
</dbReference>
<dbReference type="OrthoDB" id="6623035at2759"/>
<dbReference type="SUPFAM" id="SSF53098">
    <property type="entry name" value="Ribonuclease H-like"/>
    <property type="match status" value="1"/>
</dbReference>
<dbReference type="AlphaFoldDB" id="A0A6G0XRQ1"/>
<evidence type="ECO:0000259" key="3">
    <source>
        <dbReference type="Pfam" id="PF14291"/>
    </source>
</evidence>
<reference evidence="4 5" key="1">
    <citation type="submission" date="2019-08" db="EMBL/GenBank/DDBJ databases">
        <title>Whole genome of Aphis craccivora.</title>
        <authorList>
            <person name="Voronova N.V."/>
            <person name="Shulinski R.S."/>
            <person name="Bandarenka Y.V."/>
            <person name="Zhorov D.G."/>
            <person name="Warner D."/>
        </authorList>
    </citation>
    <scope>NUCLEOTIDE SEQUENCE [LARGE SCALE GENOMIC DNA]</scope>
    <source>
        <strain evidence="4">180601</strain>
        <tissue evidence="4">Whole Body</tissue>
    </source>
</reference>
<dbReference type="Pfam" id="PF05699">
    <property type="entry name" value="Dimer_Tnp_hAT"/>
    <property type="match status" value="1"/>
</dbReference>
<dbReference type="InterPro" id="IPR012337">
    <property type="entry name" value="RNaseH-like_sf"/>
</dbReference>